<accession>A0A9N9G1C7</accession>
<evidence type="ECO:0000313" key="3">
    <source>
        <dbReference type="Proteomes" id="UP000789831"/>
    </source>
</evidence>
<feature type="compositionally biased region" description="Polar residues" evidence="1">
    <location>
        <begin position="626"/>
        <end position="641"/>
    </location>
</feature>
<feature type="region of interest" description="Disordered" evidence="1">
    <location>
        <begin position="551"/>
        <end position="585"/>
    </location>
</feature>
<name>A0A9N9G1C7_9GLOM</name>
<dbReference type="AlphaFoldDB" id="A0A9N9G1C7"/>
<gene>
    <name evidence="2" type="ORF">AGERDE_LOCUS7969</name>
</gene>
<evidence type="ECO:0000313" key="2">
    <source>
        <dbReference type="EMBL" id="CAG8577818.1"/>
    </source>
</evidence>
<proteinExistence type="predicted"/>
<comment type="caution">
    <text evidence="2">The sequence shown here is derived from an EMBL/GenBank/DDBJ whole genome shotgun (WGS) entry which is preliminary data.</text>
</comment>
<feature type="region of interest" description="Disordered" evidence="1">
    <location>
        <begin position="626"/>
        <end position="663"/>
    </location>
</feature>
<protein>
    <submittedName>
        <fullName evidence="2">10796_t:CDS:1</fullName>
    </submittedName>
</protein>
<keyword evidence="3" id="KW-1185">Reference proteome</keyword>
<dbReference type="OrthoDB" id="2446431at2759"/>
<feature type="compositionally biased region" description="Basic and acidic residues" evidence="1">
    <location>
        <begin position="562"/>
        <end position="579"/>
    </location>
</feature>
<feature type="compositionally biased region" description="Polar residues" evidence="1">
    <location>
        <begin position="282"/>
        <end position="319"/>
    </location>
</feature>
<feature type="compositionally biased region" description="Acidic residues" evidence="1">
    <location>
        <begin position="552"/>
        <end position="561"/>
    </location>
</feature>
<feature type="region of interest" description="Disordered" evidence="1">
    <location>
        <begin position="260"/>
        <end position="343"/>
    </location>
</feature>
<organism evidence="2 3">
    <name type="scientific">Ambispora gerdemannii</name>
    <dbReference type="NCBI Taxonomy" id="144530"/>
    <lineage>
        <taxon>Eukaryota</taxon>
        <taxon>Fungi</taxon>
        <taxon>Fungi incertae sedis</taxon>
        <taxon>Mucoromycota</taxon>
        <taxon>Glomeromycotina</taxon>
        <taxon>Glomeromycetes</taxon>
        <taxon>Archaeosporales</taxon>
        <taxon>Ambisporaceae</taxon>
        <taxon>Ambispora</taxon>
    </lineage>
</organism>
<reference evidence="2" key="1">
    <citation type="submission" date="2021-06" db="EMBL/GenBank/DDBJ databases">
        <authorList>
            <person name="Kallberg Y."/>
            <person name="Tangrot J."/>
            <person name="Rosling A."/>
        </authorList>
    </citation>
    <scope>NUCLEOTIDE SEQUENCE</scope>
    <source>
        <strain evidence="2">MT106</strain>
    </source>
</reference>
<dbReference type="EMBL" id="CAJVPL010001567">
    <property type="protein sequence ID" value="CAG8577818.1"/>
    <property type="molecule type" value="Genomic_DNA"/>
</dbReference>
<dbReference type="Proteomes" id="UP000789831">
    <property type="component" value="Unassembled WGS sequence"/>
</dbReference>
<evidence type="ECO:0000256" key="1">
    <source>
        <dbReference type="SAM" id="MobiDB-lite"/>
    </source>
</evidence>
<sequence length="663" mass="75121">MAHLVSKIEALLLEEPLDSLCGALAVYLVIENNILPSFDYVRGVIDRAVNSSLLKIETIERKTKVLEMLSQVGKNSDSVVSIFNDESMAFKALNVGKESYPDRSREEIYENINKLKYKLEARLYIQHTASEADASLYGALRQTLENVDLSNLTWRDLEASMVISDDSFMVKNLGRRQKSTFLEPQENMKCTIPESVTTKCNEFISNINNSNTLWVIRNISHDKRWKEDESSIIKITERILGTLLSNFLIWNNPAFVTSTSRSEQSEDDTGETKQVNIFVPKEQSSVNIDTSCGTNSESNPKQDSGHDNTFTPDISINDSNSDEHQEETLSQSLTENSPKEDTYMSNNRVSAKAHIKSSISLEQKKEQGLIQEISTSIKDQSQATKISANNSPKMFAKNHVTKNLIQESSGKDDVILFSASKSKVLLNLTHLYKKACDAEKQAIKVNQDEITCWYYYIIEFDNQVKNLMKSDHIGEKKAKGQIYDFIIAQLNTKRKMLQKQNQKARKIYNLFEKIKIDKIQHIKTFSTDAISRFTNSQIQTIIDHFAKKPDIEYTDDQDDSDDLPKTEVSIHTEKTKSRVSDSSIPLDPEGHCSAIDFQENNQVETKARNSVFSKLPDTEVSISQVNTSNHLVSTSDNNSRPPISILPNDPEEKQKSVINKVLE</sequence>